<keyword evidence="2 6" id="KW-0813">Transport</keyword>
<keyword evidence="5 6" id="KW-0472">Membrane</keyword>
<feature type="transmembrane region" description="Helical" evidence="6">
    <location>
        <begin position="412"/>
        <end position="439"/>
    </location>
</feature>
<evidence type="ECO:0000256" key="5">
    <source>
        <dbReference type="ARBA" id="ARBA00023136"/>
    </source>
</evidence>
<dbReference type="Pfam" id="PF00375">
    <property type="entry name" value="SDF"/>
    <property type="match status" value="1"/>
</dbReference>
<dbReference type="GO" id="GO:0005886">
    <property type="term" value="C:plasma membrane"/>
    <property type="evidence" value="ECO:0007669"/>
    <property type="project" value="TreeGrafter"/>
</dbReference>
<comment type="similarity">
    <text evidence="6">Belongs to the dicarboxylate/amino acid:cation symporter (DAACS) (TC 2.A.23) family.</text>
</comment>
<evidence type="ECO:0000256" key="2">
    <source>
        <dbReference type="ARBA" id="ARBA00022448"/>
    </source>
</evidence>
<dbReference type="GO" id="GO:0005313">
    <property type="term" value="F:L-glutamate transmembrane transporter activity"/>
    <property type="evidence" value="ECO:0007669"/>
    <property type="project" value="TreeGrafter"/>
</dbReference>
<keyword evidence="4 6" id="KW-1133">Transmembrane helix</keyword>
<dbReference type="GO" id="GO:0015501">
    <property type="term" value="F:glutamate:sodium symporter activity"/>
    <property type="evidence" value="ECO:0007669"/>
    <property type="project" value="TreeGrafter"/>
</dbReference>
<dbReference type="OrthoDB" id="5877963at2759"/>
<accession>A0A2N3NIK9</accession>
<dbReference type="PANTHER" id="PTHR11958">
    <property type="entry name" value="SODIUM/DICARBOXYLATE SYMPORTER-RELATED"/>
    <property type="match status" value="1"/>
</dbReference>
<feature type="transmembrane region" description="Helical" evidence="6">
    <location>
        <begin position="349"/>
        <end position="377"/>
    </location>
</feature>
<feature type="transmembrane region" description="Helical" evidence="6">
    <location>
        <begin position="246"/>
        <end position="267"/>
    </location>
</feature>
<dbReference type="PRINTS" id="PR00173">
    <property type="entry name" value="EDTRNSPORT"/>
</dbReference>
<feature type="transmembrane region" description="Helical" evidence="6">
    <location>
        <begin position="94"/>
        <end position="115"/>
    </location>
</feature>
<evidence type="ECO:0000256" key="3">
    <source>
        <dbReference type="ARBA" id="ARBA00022692"/>
    </source>
</evidence>
<dbReference type="InterPro" id="IPR050746">
    <property type="entry name" value="DAACS"/>
</dbReference>
<evidence type="ECO:0000256" key="7">
    <source>
        <dbReference type="SAM" id="MobiDB-lite"/>
    </source>
</evidence>
<evidence type="ECO:0000313" key="8">
    <source>
        <dbReference type="EMBL" id="PKS12277.1"/>
    </source>
</evidence>
<feature type="region of interest" description="Disordered" evidence="7">
    <location>
        <begin position="1"/>
        <end position="30"/>
    </location>
</feature>
<feature type="compositionally biased region" description="Polar residues" evidence="7">
    <location>
        <begin position="469"/>
        <end position="482"/>
    </location>
</feature>
<feature type="transmembrane region" description="Helical" evidence="6">
    <location>
        <begin position="136"/>
        <end position="157"/>
    </location>
</feature>
<dbReference type="GO" id="GO:0015175">
    <property type="term" value="F:neutral L-amino acid transmembrane transporter activity"/>
    <property type="evidence" value="ECO:0007669"/>
    <property type="project" value="TreeGrafter"/>
</dbReference>
<comment type="caution">
    <text evidence="8">The sequence shown here is derived from an EMBL/GenBank/DDBJ whole genome shotgun (WGS) entry which is preliminary data.</text>
</comment>
<dbReference type="SUPFAM" id="SSF118215">
    <property type="entry name" value="Proton glutamate symport protein"/>
    <property type="match status" value="1"/>
</dbReference>
<evidence type="ECO:0000256" key="1">
    <source>
        <dbReference type="ARBA" id="ARBA00004141"/>
    </source>
</evidence>
<reference evidence="8 9" key="1">
    <citation type="journal article" date="2017" name="G3 (Bethesda)">
        <title>First Draft Genome Sequence of the Pathogenic Fungus Lomentospora prolificans (Formerly Scedosporium prolificans).</title>
        <authorList>
            <person name="Luo R."/>
            <person name="Zimin A."/>
            <person name="Workman R."/>
            <person name="Fan Y."/>
            <person name="Pertea G."/>
            <person name="Grossman N."/>
            <person name="Wear M.P."/>
            <person name="Jia B."/>
            <person name="Miller H."/>
            <person name="Casadevall A."/>
            <person name="Timp W."/>
            <person name="Zhang S.X."/>
            <person name="Salzberg S.L."/>
        </authorList>
    </citation>
    <scope>NUCLEOTIDE SEQUENCE [LARGE SCALE GENOMIC DNA]</scope>
    <source>
        <strain evidence="8 9">JHH-5317</strain>
    </source>
</reference>
<keyword evidence="3 6" id="KW-0812">Transmembrane</keyword>
<evidence type="ECO:0000313" key="9">
    <source>
        <dbReference type="Proteomes" id="UP000233524"/>
    </source>
</evidence>
<dbReference type="PANTHER" id="PTHR11958:SF63">
    <property type="entry name" value="AMINO ACID TRANSPORTER"/>
    <property type="match status" value="1"/>
</dbReference>
<dbReference type="VEuPathDB" id="FungiDB:jhhlp_001577"/>
<sequence>MATTTATMTEKRTPTSDEAGISPVSSEEVGDIHTDNLAKEPFHKRLLRHVMTPGHAIQIVIAAALAIAIGMAVVSTVDEIPDAAPILVGIPGTLWLRALKAIVLPLIVTAMILAVQRLREMRDNGGKLLAGWCVGYYVLTTLLAIVVSCILTSLVWLPMFTVVGDDSLALDNISEKDAAKTEEKTIPEVVLQMFESFIPSNVVNALATDSLLAVLIMSIIVGYLIDGPTSAIYKVVVEVEGIITKIITWLIKAAPVGVFFLILPNLFKLNLADIGQNLGILMGCSLSSMGIHIFIVLPIIFFLFTRKNPYAYWFKCSPAWITAWGTASSAATLSVTLKCAKARGVPHTVVNFAVPLGCLINMDGTAIYFPACVVFLAATQGHVLRPTDYVIIVLLSTLASIGTTPIPSSSLVLTVMIAQSVNVPLTGMFAVIIAIDWFIDRFRTALNVSGDLYAANIIAKMTGIQDQDSSQLVEDELPQTQEATRRSDDRV</sequence>
<keyword evidence="6" id="KW-0769">Symport</keyword>
<evidence type="ECO:0000256" key="4">
    <source>
        <dbReference type="ARBA" id="ARBA00022989"/>
    </source>
</evidence>
<organism evidence="8 9">
    <name type="scientific">Lomentospora prolificans</name>
    <dbReference type="NCBI Taxonomy" id="41688"/>
    <lineage>
        <taxon>Eukaryota</taxon>
        <taxon>Fungi</taxon>
        <taxon>Dikarya</taxon>
        <taxon>Ascomycota</taxon>
        <taxon>Pezizomycotina</taxon>
        <taxon>Sordariomycetes</taxon>
        <taxon>Hypocreomycetidae</taxon>
        <taxon>Microascales</taxon>
        <taxon>Microascaceae</taxon>
        <taxon>Lomentospora</taxon>
    </lineage>
</organism>
<feature type="transmembrane region" description="Helical" evidence="6">
    <location>
        <begin position="279"/>
        <end position="304"/>
    </location>
</feature>
<proteinExistence type="inferred from homology"/>
<dbReference type="Gene3D" id="1.10.3860.10">
    <property type="entry name" value="Sodium:dicarboxylate symporter"/>
    <property type="match status" value="1"/>
</dbReference>
<dbReference type="InterPro" id="IPR001991">
    <property type="entry name" value="Na-dicarboxylate_symporter"/>
</dbReference>
<dbReference type="InParanoid" id="A0A2N3NIK9"/>
<comment type="subcellular location">
    <subcellularLocation>
        <location evidence="1 6">Membrane</location>
        <topology evidence="1 6">Multi-pass membrane protein</topology>
    </subcellularLocation>
</comment>
<feature type="transmembrane region" description="Helical" evidence="6">
    <location>
        <begin position="389"/>
        <end position="406"/>
    </location>
</feature>
<dbReference type="Proteomes" id="UP000233524">
    <property type="component" value="Unassembled WGS sequence"/>
</dbReference>
<dbReference type="InterPro" id="IPR036458">
    <property type="entry name" value="Na:dicarbo_symporter_sf"/>
</dbReference>
<evidence type="ECO:0000256" key="6">
    <source>
        <dbReference type="RuleBase" id="RU361216"/>
    </source>
</evidence>
<protein>
    <recommendedName>
        <fullName evidence="6">Amino acid transporter</fullName>
    </recommendedName>
</protein>
<dbReference type="STRING" id="41688.A0A2N3NIK9"/>
<name>A0A2N3NIK9_9PEZI</name>
<dbReference type="AlphaFoldDB" id="A0A2N3NIK9"/>
<keyword evidence="9" id="KW-1185">Reference proteome</keyword>
<feature type="region of interest" description="Disordered" evidence="7">
    <location>
        <begin position="469"/>
        <end position="491"/>
    </location>
</feature>
<feature type="transmembrane region" description="Helical" evidence="6">
    <location>
        <begin position="202"/>
        <end position="225"/>
    </location>
</feature>
<dbReference type="EMBL" id="NLAX01000004">
    <property type="protein sequence ID" value="PKS12277.1"/>
    <property type="molecule type" value="Genomic_DNA"/>
</dbReference>
<feature type="transmembrane region" description="Helical" evidence="6">
    <location>
        <begin position="54"/>
        <end position="74"/>
    </location>
</feature>
<gene>
    <name evidence="8" type="ORF">jhhlp_001577</name>
</gene>